<dbReference type="KEGG" id="lak:106159140"/>
<feature type="compositionally biased region" description="Low complexity" evidence="4">
    <location>
        <begin position="617"/>
        <end position="633"/>
    </location>
</feature>
<dbReference type="InterPro" id="IPR015943">
    <property type="entry name" value="WD40/YVTN_repeat-like_dom_sf"/>
</dbReference>
<feature type="compositionally biased region" description="Polar residues" evidence="4">
    <location>
        <begin position="689"/>
        <end position="700"/>
    </location>
</feature>
<protein>
    <submittedName>
        <fullName evidence="7 8">Uncharacterized protein LOC106159140 isoform X1</fullName>
    </submittedName>
</protein>
<dbReference type="RefSeq" id="XP_013390795.1">
    <property type="nucleotide sequence ID" value="XM_013535341.1"/>
</dbReference>
<dbReference type="RefSeq" id="XP_013390797.1">
    <property type="nucleotide sequence ID" value="XM_013535343.1"/>
</dbReference>
<proteinExistence type="predicted"/>
<dbReference type="RefSeq" id="XP_013390796.1">
    <property type="nucleotide sequence ID" value="XM_013535342.1"/>
</dbReference>
<dbReference type="PROSITE" id="PS50089">
    <property type="entry name" value="ZF_RING_2"/>
    <property type="match status" value="1"/>
</dbReference>
<evidence type="ECO:0000313" key="6">
    <source>
        <dbReference type="Proteomes" id="UP000085678"/>
    </source>
</evidence>
<feature type="compositionally biased region" description="Polar residues" evidence="4">
    <location>
        <begin position="878"/>
        <end position="887"/>
    </location>
</feature>
<gene>
    <name evidence="7 8 9" type="primary">LOC106159140</name>
</gene>
<keyword evidence="2" id="KW-0862">Zinc</keyword>
<evidence type="ECO:0000256" key="4">
    <source>
        <dbReference type="SAM" id="MobiDB-lite"/>
    </source>
</evidence>
<feature type="compositionally biased region" description="Polar residues" evidence="4">
    <location>
        <begin position="1042"/>
        <end position="1051"/>
    </location>
</feature>
<feature type="compositionally biased region" description="Low complexity" evidence="4">
    <location>
        <begin position="578"/>
        <end position="597"/>
    </location>
</feature>
<name>A0A1S3HYZ8_LINAN</name>
<accession>A0A1S3HYZ8</accession>
<reference evidence="7 8" key="1">
    <citation type="submission" date="2025-04" db="UniProtKB">
        <authorList>
            <consortium name="RefSeq"/>
        </authorList>
    </citation>
    <scope>IDENTIFICATION</scope>
    <source>
        <tissue evidence="7 8">Gonads</tissue>
    </source>
</reference>
<sequence length="1808" mass="200969">MPDEAVTPVVTNHTAEASQGEPTDWSHVLAEFTGMEELQAPIRASARIKYTSLSVSKQYIALGSTTGAVYIFQKSALKYLQLLSSETEGSVIKVEFSPDDEICAYATSKGYVVVMELNISKRGKPERLRLSVDHKNATITSLCWNDLGTRLFIGDNTGKVTAANISTSKAKDLIKLPSEVILRLDSAVVQMDFLDGKLLISTLTKSYLCNTVKQTFTQIGKKARDGRYGSCFFHGPKIPNPIIYCSRPGSRMWEVDGEGNVLNTHQFKQLLAIPSMPVISYRCTDEIPDISTDRQGTPLSTNLPVLLLSGEQFLLSWSEKGIYVFDPANVKVVLWTNQFQDIEALQCHNSDVYFLHGGSKVTKLSIMPVEKCVLKLFVKQQWKKCAQLCVRFANIIISAGSRRHVTEAMLSDLRDHLHALNMGELAMKVEDIIIKLEPDNHDKSGSSLSSRRSSGSSLESMKLESGIYVVNSKPKKKAENDRKSSRVATPTNNSPPSKIPSPNEKNDDTISVDLPDGKESQAISQYPNGSPANTNLETSKDVDITPSKSESDLAKPLSTKEATIIISEVTPAAELTTSHVQRSSSGSSLHSAHSADAVPLKRKLSSESLVSLEQKSHSSTSSRRGSLTSISSGDVIQSRPESVEIVVRSRKPNKLKKKRGSSPALLTASHPEKVQESISDIQPGEANLQAESSLEMSSESGHLEFSGSFEASQEFDPAATVPASSSPKTTLLAMKERFSSNFSTKTKSIFKTFKDLKVKARLPKRGFQSSETDLLDIKDPSLQSYTEESAFVKADVEDEEDEEIKPKSEFPIVDTSILKEKTNSTRQKLRSSEILTHPQATQQVLSQWVRHLHSTLQLLHTAIHSLKKQKLLQQQQQENLTSKQAGDNQHDTLEQSGDDLSSSNENTLMETPQELVEKDEGSEIEIAQSLPTDKLLPKEIIQRTETSNSNDMQGISICRRLSYGGDRTSRKPTDVPGYGVHENKSVFDRKIENSHDNITVEKSDQEDEILVTSSHLGQSPDNDDDDDEGIVLTLSAIASEEMGTTTLNENAEVSDGNESDHYEVPYKYNQDGAKMSDEAKKAAQTQESSSLGSSTLSELSSESEHLTINSPEKFSNAVSSKLGIRSLDCEKNAVSHDNDRSHDLPPSGAILTDEAIKDTLSHLFDNPIYVRDPFNLEKDIHEQVAELAMLCFEARIHGGISLYIQPNLENDCDKTESISDLLLPKGAFLANGDVKQTENDSGMCQMNGELTKEYNSTASTCKSNSVVSPKHHRFAMSEGQLIGAEDAQEDVDIKELGIFLKCYFHLLDCERIKRALRHWRDSNRKMVWVALLEALKELGKFDLVAECLKERNVNGALDLLRSGVLHDKRPVLAHIVRLFQLSPTKTLDFCAEDQKYVSPIDVLYMCQDHSKYPQHLIHYVNRCLEDLPPRQRKAAIKSMCKDRDFYLSWIQCLLVTDGASKEHMQCSCGMPRPGAHLFKWTQDTVISEAQKHGGCDQEVHQIFKEQGYWLGYLQLCDKTRESTRREAIEIVLQLGDEQLLHHGHKLGCYPRTNRDWEYVFHLKELQNCPSGNTPDTMNAHGPLCVKCKDVLLLDSNTSATNAPTHLIGWSPTVTWENLARLLVRSVGGAKALDLLGTFKIPDGTLSVAFLQNTLCTTVLHQQQRLLVHNILETVDTYLWSQKPTHVAPQVLFAIEEEKICIASRSRGEEVHLNEALQAFLVLGRQFTDVSSRTDSKHWLEEPEGHWGVHTVITGVCAVCELPLKEQVSIAEPGLLVFDCGHSFHKKCLPEQACMLCLEDNLMSQESMK</sequence>
<dbReference type="GO" id="GO:0048066">
    <property type="term" value="P:developmental pigmentation"/>
    <property type="evidence" value="ECO:0007669"/>
    <property type="project" value="TreeGrafter"/>
</dbReference>
<dbReference type="InterPro" id="IPR056499">
    <property type="entry name" value="Beta-prop_HPS5-like"/>
</dbReference>
<dbReference type="PANTHER" id="PTHR23287">
    <property type="entry name" value="RUBY-EYE2-LIKE PROTEIN"/>
    <property type="match status" value="1"/>
</dbReference>
<dbReference type="Pfam" id="PF23756">
    <property type="entry name" value="Beta-prop_HPS5"/>
    <property type="match status" value="1"/>
</dbReference>
<evidence type="ECO:0000313" key="8">
    <source>
        <dbReference type="RefSeq" id="XP_013390796.1"/>
    </source>
</evidence>
<feature type="compositionally biased region" description="Low complexity" evidence="4">
    <location>
        <begin position="490"/>
        <end position="503"/>
    </location>
</feature>
<feature type="region of interest" description="Disordered" evidence="4">
    <location>
        <begin position="440"/>
        <end position="459"/>
    </location>
</feature>
<dbReference type="CDD" id="cd16484">
    <property type="entry name" value="RING-H2_Vps"/>
    <property type="match status" value="1"/>
</dbReference>
<feature type="region of interest" description="Disordered" evidence="4">
    <location>
        <begin position="469"/>
        <end position="705"/>
    </location>
</feature>
<feature type="region of interest" description="Disordered" evidence="4">
    <location>
        <begin position="874"/>
        <end position="907"/>
    </location>
</feature>
<feature type="compositionally biased region" description="Polar residues" evidence="4">
    <location>
        <begin position="894"/>
        <end position="907"/>
    </location>
</feature>
<dbReference type="Pfam" id="PF23758">
    <property type="entry name" value="TPR_HPS5"/>
    <property type="match status" value="1"/>
</dbReference>
<feature type="region of interest" description="Disordered" evidence="4">
    <location>
        <begin position="1041"/>
        <end position="1112"/>
    </location>
</feature>
<keyword evidence="1 3" id="KW-0479">Metal-binding</keyword>
<evidence type="ECO:0000256" key="3">
    <source>
        <dbReference type="PROSITE-ProRule" id="PRU00175"/>
    </source>
</evidence>
<dbReference type="GO" id="GO:0008270">
    <property type="term" value="F:zinc ion binding"/>
    <property type="evidence" value="ECO:0007669"/>
    <property type="project" value="UniProtKB-KW"/>
</dbReference>
<dbReference type="SUPFAM" id="SSF50978">
    <property type="entry name" value="WD40 repeat-like"/>
    <property type="match status" value="1"/>
</dbReference>
<dbReference type="InterPro" id="IPR001841">
    <property type="entry name" value="Znf_RING"/>
</dbReference>
<dbReference type="Proteomes" id="UP000085678">
    <property type="component" value="Unplaced"/>
</dbReference>
<keyword evidence="6" id="KW-1185">Reference proteome</keyword>
<evidence type="ECO:0000259" key="5">
    <source>
        <dbReference type="PROSITE" id="PS50089"/>
    </source>
</evidence>
<evidence type="ECO:0000313" key="9">
    <source>
        <dbReference type="RefSeq" id="XP_013390797.1"/>
    </source>
</evidence>
<dbReference type="InterPro" id="IPR056445">
    <property type="entry name" value="TPR_HPS5"/>
</dbReference>
<dbReference type="InterPro" id="IPR036322">
    <property type="entry name" value="WD40_repeat_dom_sf"/>
</dbReference>
<dbReference type="STRING" id="7574.A0A1S3HYZ8"/>
<dbReference type="Gene3D" id="2.130.10.10">
    <property type="entry name" value="YVTN repeat-like/Quinoprotein amine dehydrogenase"/>
    <property type="match status" value="1"/>
</dbReference>
<feature type="compositionally biased region" description="Low complexity" evidence="4">
    <location>
        <begin position="445"/>
        <end position="459"/>
    </location>
</feature>
<dbReference type="SMART" id="SM00184">
    <property type="entry name" value="RING"/>
    <property type="match status" value="1"/>
</dbReference>
<dbReference type="OrthoDB" id="19493at2759"/>
<evidence type="ECO:0000313" key="7">
    <source>
        <dbReference type="RefSeq" id="XP_013390795.1"/>
    </source>
</evidence>
<evidence type="ECO:0000256" key="1">
    <source>
        <dbReference type="ARBA" id="ARBA00022771"/>
    </source>
</evidence>
<feature type="compositionally biased region" description="Low complexity" evidence="4">
    <location>
        <begin position="1087"/>
        <end position="1100"/>
    </location>
</feature>
<dbReference type="PANTHER" id="PTHR23287:SF18">
    <property type="entry name" value="BLOC-2 COMPLEX MEMBER HPS5"/>
    <property type="match status" value="1"/>
</dbReference>
<keyword evidence="1 3" id="KW-0863">Zinc-finger</keyword>
<feature type="compositionally biased region" description="Basic and acidic residues" evidence="4">
    <location>
        <begin position="538"/>
        <end position="553"/>
    </location>
</feature>
<evidence type="ECO:0000256" key="2">
    <source>
        <dbReference type="ARBA" id="ARBA00022833"/>
    </source>
</evidence>
<feature type="compositionally biased region" description="Basic residues" evidence="4">
    <location>
        <begin position="648"/>
        <end position="660"/>
    </location>
</feature>
<feature type="compositionally biased region" description="Polar residues" evidence="4">
    <location>
        <begin position="521"/>
        <end position="537"/>
    </location>
</feature>
<organism evidence="6 8">
    <name type="scientific">Lingula anatina</name>
    <name type="common">Brachiopod</name>
    <name type="synonym">Lingula unguis</name>
    <dbReference type="NCBI Taxonomy" id="7574"/>
    <lineage>
        <taxon>Eukaryota</taxon>
        <taxon>Metazoa</taxon>
        <taxon>Spiralia</taxon>
        <taxon>Lophotrochozoa</taxon>
        <taxon>Brachiopoda</taxon>
        <taxon>Linguliformea</taxon>
        <taxon>Lingulata</taxon>
        <taxon>Lingulida</taxon>
        <taxon>Linguloidea</taxon>
        <taxon>Lingulidae</taxon>
        <taxon>Lingula</taxon>
    </lineage>
</organism>
<feature type="domain" description="RING-type" evidence="5">
    <location>
        <begin position="1756"/>
        <end position="1800"/>
    </location>
</feature>
<dbReference type="GeneID" id="106159140"/>
<dbReference type="GO" id="GO:0005737">
    <property type="term" value="C:cytoplasm"/>
    <property type="evidence" value="ECO:0007669"/>
    <property type="project" value="TreeGrafter"/>
</dbReference>